<evidence type="ECO:0000256" key="5">
    <source>
        <dbReference type="ARBA" id="ARBA00023163"/>
    </source>
</evidence>
<dbReference type="GO" id="GO:0030170">
    <property type="term" value="F:pyridoxal phosphate binding"/>
    <property type="evidence" value="ECO:0007669"/>
    <property type="project" value="InterPro"/>
</dbReference>
<dbReference type="InterPro" id="IPR015424">
    <property type="entry name" value="PyrdxlP-dep_Trfase"/>
</dbReference>
<dbReference type="PANTHER" id="PTHR46577">
    <property type="entry name" value="HTH-TYPE TRANSCRIPTIONAL REGULATORY PROTEIN GABR"/>
    <property type="match status" value="1"/>
</dbReference>
<evidence type="ECO:0000259" key="6">
    <source>
        <dbReference type="PROSITE" id="PS50949"/>
    </source>
</evidence>
<keyword evidence="9" id="KW-1185">Reference proteome</keyword>
<comment type="similarity">
    <text evidence="1">In the C-terminal section; belongs to the class-I pyridoxal-phosphate-dependent aminotransferase family.</text>
</comment>
<keyword evidence="5" id="KW-0804">Transcription</keyword>
<sequence>MPPSRYARIVDQLTSQIRDGRLPPGTRLPTHRELARRHGIALATATRVYAQLGRAGLVAGEPGRGTFVRDQGGYGGLDGRRIAPASRVADLSFNQPLAADQAEQLREALRQMAATGDLQSVLTQHSPGGRTGDKAAVATYLLDRGIDVPPNNVVLTAGSQHGLDIALRVLARPGAIIAVEELTYPGIKLIAEDRALELVSFPSGPDGPDLDALAGLCASRRVASVYTMPTLHNPLGYIMSREQRAHLTEITRRHDCAVIEDGTYAFLEPHSGPTMYTLAPERTLHVASLSKNVATGLRFGFVVLPDEYVAPAKQAVRTSSWGTSSLVSTLVTGWLTDGTVTRLEKQRRGDAAERQQIAHRALKGLDYHAHFSSYYGWLTLPEHVRGDYVAHELADHGILVSTAEAFCVTAHPPNALRLALGTPSLPELATALDRVREVILSAPW</sequence>
<dbReference type="eggNOG" id="COG1167">
    <property type="taxonomic scope" value="Bacteria"/>
</dbReference>
<dbReference type="PANTHER" id="PTHR46577:SF1">
    <property type="entry name" value="HTH-TYPE TRANSCRIPTIONAL REGULATORY PROTEIN GABR"/>
    <property type="match status" value="1"/>
</dbReference>
<dbReference type="EMBL" id="LQPY01000030">
    <property type="protein sequence ID" value="ORX01490.1"/>
    <property type="molecule type" value="Genomic_DNA"/>
</dbReference>
<name>A0A024K2D2_9MYCO</name>
<evidence type="ECO:0000256" key="4">
    <source>
        <dbReference type="ARBA" id="ARBA00023125"/>
    </source>
</evidence>
<dbReference type="CDD" id="cd07377">
    <property type="entry name" value="WHTH_GntR"/>
    <property type="match status" value="1"/>
</dbReference>
<evidence type="ECO:0000256" key="3">
    <source>
        <dbReference type="ARBA" id="ARBA00023015"/>
    </source>
</evidence>
<dbReference type="SMART" id="SM00345">
    <property type="entry name" value="HTH_GNTR"/>
    <property type="match status" value="1"/>
</dbReference>
<dbReference type="AlphaFoldDB" id="A0A024K2D2"/>
<dbReference type="InterPro" id="IPR051446">
    <property type="entry name" value="HTH_trans_reg/aminotransferase"/>
</dbReference>
<dbReference type="RefSeq" id="WP_036470398.1">
    <property type="nucleotide sequence ID" value="NZ_HG964446.1"/>
</dbReference>
<dbReference type="SUPFAM" id="SSF46785">
    <property type="entry name" value="Winged helix' DNA-binding domain"/>
    <property type="match status" value="1"/>
</dbReference>
<keyword evidence="2" id="KW-0663">Pyridoxal phosphate</keyword>
<dbReference type="InterPro" id="IPR000524">
    <property type="entry name" value="Tscrpt_reg_HTH_GntR"/>
</dbReference>
<dbReference type="Proteomes" id="UP000028880">
    <property type="component" value="Unassembled WGS sequence"/>
</dbReference>
<proteinExistence type="inferred from homology"/>
<dbReference type="InterPro" id="IPR036388">
    <property type="entry name" value="WH-like_DNA-bd_sf"/>
</dbReference>
<dbReference type="CDD" id="cd00609">
    <property type="entry name" value="AAT_like"/>
    <property type="match status" value="1"/>
</dbReference>
<dbReference type="GO" id="GO:0003700">
    <property type="term" value="F:DNA-binding transcription factor activity"/>
    <property type="evidence" value="ECO:0007669"/>
    <property type="project" value="InterPro"/>
</dbReference>
<dbReference type="PROSITE" id="PS50949">
    <property type="entry name" value="HTH_GNTR"/>
    <property type="match status" value="1"/>
</dbReference>
<dbReference type="STRING" id="47839.BN973_04092"/>
<reference evidence="8 9" key="3">
    <citation type="submission" date="2016-01" db="EMBL/GenBank/DDBJ databases">
        <title>The new phylogeny of the genus Mycobacterium.</title>
        <authorList>
            <person name="Tarcisio F."/>
            <person name="Conor M."/>
            <person name="Antonella G."/>
            <person name="Elisabetta G."/>
            <person name="Giulia F.S."/>
            <person name="Sara T."/>
            <person name="Anna F."/>
            <person name="Clotilde B."/>
            <person name="Roberto B."/>
            <person name="Veronica D.S."/>
            <person name="Fabio R."/>
            <person name="Monica P."/>
            <person name="Olivier J."/>
            <person name="Enrico T."/>
            <person name="Nicola S."/>
        </authorList>
    </citation>
    <scope>NUCLEOTIDE SEQUENCE [LARGE SCALE GENOMIC DNA]</scope>
    <source>
        <strain evidence="8 9">DSM 44626</strain>
    </source>
</reference>
<organism evidence="7">
    <name type="scientific">Mycobacterium triplex</name>
    <dbReference type="NCBI Taxonomy" id="47839"/>
    <lineage>
        <taxon>Bacteria</taxon>
        <taxon>Bacillati</taxon>
        <taxon>Actinomycetota</taxon>
        <taxon>Actinomycetes</taxon>
        <taxon>Mycobacteriales</taxon>
        <taxon>Mycobacteriaceae</taxon>
        <taxon>Mycobacterium</taxon>
        <taxon>Mycobacterium simiae complex</taxon>
    </lineage>
</organism>
<dbReference type="OrthoDB" id="3564840at2"/>
<evidence type="ECO:0000256" key="2">
    <source>
        <dbReference type="ARBA" id="ARBA00022898"/>
    </source>
</evidence>
<dbReference type="Gene3D" id="3.90.1150.10">
    <property type="entry name" value="Aspartate Aminotransferase, domain 1"/>
    <property type="match status" value="1"/>
</dbReference>
<gene>
    <name evidence="8" type="ORF">AWC29_22840</name>
    <name evidence="7" type="ORF">BN973_04092</name>
</gene>
<dbReference type="SUPFAM" id="SSF53383">
    <property type="entry name" value="PLP-dependent transferases"/>
    <property type="match status" value="1"/>
</dbReference>
<dbReference type="InterPro" id="IPR036390">
    <property type="entry name" value="WH_DNA-bd_sf"/>
</dbReference>
<dbReference type="GO" id="GO:0003677">
    <property type="term" value="F:DNA binding"/>
    <property type="evidence" value="ECO:0007669"/>
    <property type="project" value="UniProtKB-KW"/>
</dbReference>
<evidence type="ECO:0000313" key="8">
    <source>
        <dbReference type="EMBL" id="ORX01490.1"/>
    </source>
</evidence>
<feature type="domain" description="HTH gntR-type" evidence="6">
    <location>
        <begin position="3"/>
        <end position="71"/>
    </location>
</feature>
<dbReference type="Pfam" id="PF00392">
    <property type="entry name" value="GntR"/>
    <property type="match status" value="1"/>
</dbReference>
<dbReference type="Gene3D" id="3.40.640.10">
    <property type="entry name" value="Type I PLP-dependent aspartate aminotransferase-like (Major domain)"/>
    <property type="match status" value="1"/>
</dbReference>
<dbReference type="InterPro" id="IPR004839">
    <property type="entry name" value="Aminotransferase_I/II_large"/>
</dbReference>
<reference evidence="7" key="2">
    <citation type="submission" date="2014-04" db="EMBL/GenBank/DDBJ databases">
        <authorList>
            <person name="Xu Y.W."/>
            <person name="Yang Q."/>
        </authorList>
    </citation>
    <scope>NUCLEOTIDE SEQUENCE</scope>
    <source>
        <strain evidence="7">DSM 44626</strain>
    </source>
</reference>
<dbReference type="InterPro" id="IPR015421">
    <property type="entry name" value="PyrdxlP-dep_Trfase_major"/>
</dbReference>
<protein>
    <submittedName>
        <fullName evidence="7">GntR family transcriptional regulator</fullName>
    </submittedName>
</protein>
<dbReference type="EMBL" id="HG964446">
    <property type="protein sequence ID" value="CDO89712.1"/>
    <property type="molecule type" value="Genomic_DNA"/>
</dbReference>
<accession>A0A024K2D2</accession>
<dbReference type="HOGENOM" id="CLU_017584_0_0_11"/>
<evidence type="ECO:0000313" key="9">
    <source>
        <dbReference type="Proteomes" id="UP000193710"/>
    </source>
</evidence>
<keyword evidence="3" id="KW-0805">Transcription regulation</keyword>
<reference evidence="7" key="1">
    <citation type="journal article" date="2014" name="Genome Announc.">
        <title>Draft Genome Sequence of Mycobacterium triplex DSM 44626.</title>
        <authorList>
            <person name="Sassi M."/>
            <person name="Croce O."/>
            <person name="Robert C."/>
            <person name="Raoult D."/>
            <person name="Drancourt M."/>
        </authorList>
    </citation>
    <scope>NUCLEOTIDE SEQUENCE [LARGE SCALE GENOMIC DNA]</scope>
    <source>
        <strain evidence="7">DSM 44626</strain>
    </source>
</reference>
<evidence type="ECO:0000256" key="1">
    <source>
        <dbReference type="ARBA" id="ARBA00005384"/>
    </source>
</evidence>
<dbReference type="InterPro" id="IPR015422">
    <property type="entry name" value="PyrdxlP-dep_Trfase_small"/>
</dbReference>
<dbReference type="Proteomes" id="UP000193710">
    <property type="component" value="Unassembled WGS sequence"/>
</dbReference>
<keyword evidence="4" id="KW-0238">DNA-binding</keyword>
<dbReference type="Pfam" id="PF00155">
    <property type="entry name" value="Aminotran_1_2"/>
    <property type="match status" value="1"/>
</dbReference>
<dbReference type="Gene3D" id="1.10.10.10">
    <property type="entry name" value="Winged helix-like DNA-binding domain superfamily/Winged helix DNA-binding domain"/>
    <property type="match status" value="1"/>
</dbReference>
<evidence type="ECO:0000313" key="7">
    <source>
        <dbReference type="EMBL" id="CDO89712.1"/>
    </source>
</evidence>